<organism evidence="8 9">
    <name type="scientific">Limimaricola pyoseonensis</name>
    <dbReference type="NCBI Taxonomy" id="521013"/>
    <lineage>
        <taxon>Bacteria</taxon>
        <taxon>Pseudomonadati</taxon>
        <taxon>Pseudomonadota</taxon>
        <taxon>Alphaproteobacteria</taxon>
        <taxon>Rhodobacterales</taxon>
        <taxon>Paracoccaceae</taxon>
        <taxon>Limimaricola</taxon>
    </lineage>
</organism>
<dbReference type="InterPro" id="IPR050833">
    <property type="entry name" value="Poly_Biosynth_Transport"/>
</dbReference>
<keyword evidence="9" id="KW-1185">Reference proteome</keyword>
<proteinExistence type="inferred from homology"/>
<feature type="transmembrane region" description="Helical" evidence="7">
    <location>
        <begin position="299"/>
        <end position="323"/>
    </location>
</feature>
<dbReference type="STRING" id="521013.SAMN04488567_3611"/>
<evidence type="ECO:0000313" key="8">
    <source>
        <dbReference type="EMBL" id="SDF18834.1"/>
    </source>
</evidence>
<dbReference type="PANTHER" id="PTHR30250:SF10">
    <property type="entry name" value="LIPOPOLYSACCHARIDE BIOSYNTHESIS PROTEIN WZXC"/>
    <property type="match status" value="1"/>
</dbReference>
<dbReference type="OrthoDB" id="7605542at2"/>
<evidence type="ECO:0000256" key="4">
    <source>
        <dbReference type="ARBA" id="ARBA00022692"/>
    </source>
</evidence>
<dbReference type="RefSeq" id="WP_090114295.1">
    <property type="nucleotide sequence ID" value="NZ_FNAT01000008.1"/>
</dbReference>
<feature type="transmembrane region" description="Helical" evidence="7">
    <location>
        <begin position="371"/>
        <end position="392"/>
    </location>
</feature>
<dbReference type="Pfam" id="PF13440">
    <property type="entry name" value="Polysacc_synt_3"/>
    <property type="match status" value="1"/>
</dbReference>
<evidence type="ECO:0000256" key="1">
    <source>
        <dbReference type="ARBA" id="ARBA00004651"/>
    </source>
</evidence>
<feature type="transmembrane region" description="Helical" evidence="7">
    <location>
        <begin position="150"/>
        <end position="173"/>
    </location>
</feature>
<feature type="transmembrane region" description="Helical" evidence="7">
    <location>
        <begin position="85"/>
        <end position="108"/>
    </location>
</feature>
<dbReference type="Proteomes" id="UP000198922">
    <property type="component" value="Unassembled WGS sequence"/>
</dbReference>
<evidence type="ECO:0000256" key="6">
    <source>
        <dbReference type="ARBA" id="ARBA00023136"/>
    </source>
</evidence>
<feature type="transmembrane region" description="Helical" evidence="7">
    <location>
        <begin position="21"/>
        <end position="41"/>
    </location>
</feature>
<dbReference type="GO" id="GO:0005886">
    <property type="term" value="C:plasma membrane"/>
    <property type="evidence" value="ECO:0007669"/>
    <property type="project" value="UniProtKB-SubCell"/>
</dbReference>
<dbReference type="EMBL" id="FNAT01000008">
    <property type="protein sequence ID" value="SDF18834.1"/>
    <property type="molecule type" value="Genomic_DNA"/>
</dbReference>
<comment type="similarity">
    <text evidence="2">Belongs to the polysaccharide synthase family.</text>
</comment>
<feature type="transmembrane region" description="Helical" evidence="7">
    <location>
        <begin position="114"/>
        <end position="130"/>
    </location>
</feature>
<reference evidence="9" key="1">
    <citation type="submission" date="2016-10" db="EMBL/GenBank/DDBJ databases">
        <authorList>
            <person name="Varghese N."/>
            <person name="Submissions S."/>
        </authorList>
    </citation>
    <scope>NUCLEOTIDE SEQUENCE [LARGE SCALE GENOMIC DNA]</scope>
    <source>
        <strain evidence="9">DSM 21424</strain>
    </source>
</reference>
<gene>
    <name evidence="8" type="ORF">SAMN04488567_3611</name>
</gene>
<accession>A0A1G7J212</accession>
<sequence>MSGAVTPARPGRFFADVRLLVVARGAMILLQAASLPILARLLSVEDFAIVALGMAVPLFANAFSDAGMGRSLIRTGGFNAEEWSSVFWFLAALGLALALVVAAIAPLYARAMGQPQLVAVMLLLATVPLMQSAMSTQQAALERAGRFRPVAAIGVAAGLAGVATALGLALAGFGYWALVWQQVVLAGVKLGGFALLSGFRPQWVLRWPLLRPHLLFGRNTLLFSGVQTLQTQVPVLALGAGPGAAAVSLWSMAERVARLPRMGLAGPLSQVAMVTMARQWHGEEGPAGVSRSWRAASRVLATLLLPGFAVLALNGVPVFTVLLSEPWGAAAPLFALAAPAFAIEALASLGARVFMVADRTGLRLQSAIERLVIGGGLFLLALPLGLGLAIALRSAFALAYLPRYWGFLGRCVPLTNWQAAEPLLGPALCGLGVGLLLRVAVLPGIGSAVAATAVVVLGGAAAVALCAALNRRALKSDIAWLQKPRAAH</sequence>
<evidence type="ECO:0000256" key="7">
    <source>
        <dbReference type="SAM" id="Phobius"/>
    </source>
</evidence>
<feature type="transmembrane region" description="Helical" evidence="7">
    <location>
        <begin position="329"/>
        <end position="350"/>
    </location>
</feature>
<keyword evidence="6 7" id="KW-0472">Membrane</keyword>
<keyword evidence="3" id="KW-1003">Cell membrane</keyword>
<keyword evidence="5 7" id="KW-1133">Transmembrane helix</keyword>
<evidence type="ECO:0000256" key="3">
    <source>
        <dbReference type="ARBA" id="ARBA00022475"/>
    </source>
</evidence>
<name>A0A1G7J212_9RHOB</name>
<evidence type="ECO:0000256" key="5">
    <source>
        <dbReference type="ARBA" id="ARBA00022989"/>
    </source>
</evidence>
<dbReference type="PANTHER" id="PTHR30250">
    <property type="entry name" value="PST FAMILY PREDICTED COLANIC ACID TRANSPORTER"/>
    <property type="match status" value="1"/>
</dbReference>
<dbReference type="AlphaFoldDB" id="A0A1G7J212"/>
<feature type="transmembrane region" description="Helical" evidence="7">
    <location>
        <begin position="179"/>
        <end position="199"/>
    </location>
</feature>
<comment type="subcellular location">
    <subcellularLocation>
        <location evidence="1">Cell membrane</location>
        <topology evidence="1">Multi-pass membrane protein</topology>
    </subcellularLocation>
</comment>
<keyword evidence="4 7" id="KW-0812">Transmembrane</keyword>
<protein>
    <submittedName>
        <fullName evidence="8">Membrane protein involved in the export of O-antigen and teichoic acid</fullName>
    </submittedName>
</protein>
<feature type="transmembrane region" description="Helical" evidence="7">
    <location>
        <begin position="47"/>
        <end position="64"/>
    </location>
</feature>
<feature type="transmembrane region" description="Helical" evidence="7">
    <location>
        <begin position="445"/>
        <end position="469"/>
    </location>
</feature>
<evidence type="ECO:0000256" key="2">
    <source>
        <dbReference type="ARBA" id="ARBA00007430"/>
    </source>
</evidence>
<evidence type="ECO:0000313" key="9">
    <source>
        <dbReference type="Proteomes" id="UP000198922"/>
    </source>
</evidence>